<evidence type="ECO:0000313" key="1">
    <source>
        <dbReference type="EMBL" id="MDI9876242.1"/>
    </source>
</evidence>
<proteinExistence type="predicted"/>
<reference evidence="1 2" key="1">
    <citation type="submission" date="2023-05" db="EMBL/GenBank/DDBJ databases">
        <title>Novel species of genus Flectobacillus isolated from stream in China.</title>
        <authorList>
            <person name="Lu H."/>
        </authorList>
    </citation>
    <scope>NUCLEOTIDE SEQUENCE [LARGE SCALE GENOMIC DNA]</scope>
    <source>
        <strain evidence="1 2">LFS242W</strain>
    </source>
</reference>
<dbReference type="EMBL" id="JASHIE010000012">
    <property type="protein sequence ID" value="MDI9876242.1"/>
    <property type="molecule type" value="Genomic_DNA"/>
</dbReference>
<comment type="caution">
    <text evidence="1">The sequence shown here is derived from an EMBL/GenBank/DDBJ whole genome shotgun (WGS) entry which is preliminary data.</text>
</comment>
<protein>
    <submittedName>
        <fullName evidence="1">Uncharacterized protein</fullName>
    </submittedName>
</protein>
<evidence type="ECO:0000313" key="2">
    <source>
        <dbReference type="Proteomes" id="UP001225761"/>
    </source>
</evidence>
<dbReference type="Proteomes" id="UP001225761">
    <property type="component" value="Unassembled WGS sequence"/>
</dbReference>
<organism evidence="1 2">
    <name type="scientific">Flectobacillus rivi</name>
    <dbReference type="NCBI Taxonomy" id="2984209"/>
    <lineage>
        <taxon>Bacteria</taxon>
        <taxon>Pseudomonadati</taxon>
        <taxon>Bacteroidota</taxon>
        <taxon>Cytophagia</taxon>
        <taxon>Cytophagales</taxon>
        <taxon>Flectobacillaceae</taxon>
        <taxon>Flectobacillus</taxon>
    </lineage>
</organism>
<gene>
    <name evidence="1" type="ORF">QM481_17020</name>
</gene>
<sequence>MNNKHQFYKAASLTISILMVVLFFFKIYELEIYVILFGLVCYLTGKSKLRDTEKLE</sequence>
<keyword evidence="2" id="KW-1185">Reference proteome</keyword>
<accession>A0ABT6Z556</accession>
<dbReference type="RefSeq" id="WP_283382600.1">
    <property type="nucleotide sequence ID" value="NZ_JASHIE010000012.1"/>
</dbReference>
<name>A0ABT6Z556_9BACT</name>